<sequence>MAETITRAEFELAEHLGAAGATTVLGEATMTRWRAQNPDWHGKHWTYTDPDADGVRHLRPINVAPRPKSSP</sequence>
<reference evidence="1 2" key="1">
    <citation type="journal article" date="2012" name="J. Bacteriol.">
        <title>Complete genome sequence of Nocardia brasiliensis HUJEG-1.</title>
        <authorList>
            <person name="Vera-Cabrera L."/>
            <person name="Ortiz-Lopez R."/>
            <person name="Elizondo-Gonzalez R."/>
            <person name="Perez-Maya A.A."/>
            <person name="Ocampo-Candiani J."/>
        </authorList>
    </citation>
    <scope>NUCLEOTIDE SEQUENCE [LARGE SCALE GENOMIC DNA]</scope>
    <source>
        <strain evidence="2">ATCC 700358</strain>
    </source>
</reference>
<accession>K0ESQ4</accession>
<dbReference type="Proteomes" id="UP000006304">
    <property type="component" value="Chromosome"/>
</dbReference>
<organism evidence="1 2">
    <name type="scientific">Nocardia brasiliensis (strain ATCC 700358 / HUJEG-1)</name>
    <dbReference type="NCBI Taxonomy" id="1133849"/>
    <lineage>
        <taxon>Bacteria</taxon>
        <taxon>Bacillati</taxon>
        <taxon>Actinomycetota</taxon>
        <taxon>Actinomycetes</taxon>
        <taxon>Mycobacteriales</taxon>
        <taxon>Nocardiaceae</taxon>
        <taxon>Nocardia</taxon>
    </lineage>
</organism>
<dbReference type="STRING" id="1133849.O3I_024215"/>
<dbReference type="RefSeq" id="WP_014985653.1">
    <property type="nucleotide sequence ID" value="NC_018681.1"/>
</dbReference>
<evidence type="ECO:0000313" key="2">
    <source>
        <dbReference type="Proteomes" id="UP000006304"/>
    </source>
</evidence>
<proteinExistence type="predicted"/>
<dbReference type="eggNOG" id="ENOG5032G7K">
    <property type="taxonomic scope" value="Bacteria"/>
</dbReference>
<dbReference type="HOGENOM" id="CLU_2735987_0_0_11"/>
<dbReference type="AlphaFoldDB" id="K0ESQ4"/>
<evidence type="ECO:0000313" key="1">
    <source>
        <dbReference type="EMBL" id="AFU02798.1"/>
    </source>
</evidence>
<dbReference type="EMBL" id="CP003876">
    <property type="protein sequence ID" value="AFU02798.1"/>
    <property type="molecule type" value="Genomic_DNA"/>
</dbReference>
<keyword evidence="2" id="KW-1185">Reference proteome</keyword>
<gene>
    <name evidence="1" type="ORF">O3I_024215</name>
</gene>
<protein>
    <submittedName>
        <fullName evidence="1">Uncharacterized protein</fullName>
    </submittedName>
</protein>
<name>K0ESQ4_NOCB7</name>
<dbReference type="KEGG" id="nbr:O3I_024215"/>